<dbReference type="CDD" id="cd16917">
    <property type="entry name" value="HATPase_UhpB-NarQ-NarX-like"/>
    <property type="match status" value="1"/>
</dbReference>
<feature type="transmembrane region" description="Helical" evidence="9">
    <location>
        <begin position="70"/>
        <end position="90"/>
    </location>
</feature>
<evidence type="ECO:0000256" key="7">
    <source>
        <dbReference type="ARBA" id="ARBA00022840"/>
    </source>
</evidence>
<dbReference type="InterPro" id="IPR003594">
    <property type="entry name" value="HATPase_dom"/>
</dbReference>
<dbReference type="Pfam" id="PF02518">
    <property type="entry name" value="HATPase_c"/>
    <property type="match status" value="1"/>
</dbReference>
<dbReference type="GO" id="GO:0016020">
    <property type="term" value="C:membrane"/>
    <property type="evidence" value="ECO:0007669"/>
    <property type="project" value="InterPro"/>
</dbReference>
<evidence type="ECO:0000256" key="2">
    <source>
        <dbReference type="ARBA" id="ARBA00012438"/>
    </source>
</evidence>
<feature type="domain" description="Signal transduction histidine kinase subgroup 3 dimerisation and phosphoacceptor" evidence="11">
    <location>
        <begin position="175"/>
        <end position="240"/>
    </location>
</feature>
<dbReference type="Gene3D" id="3.30.565.10">
    <property type="entry name" value="Histidine kinase-like ATPase, C-terminal domain"/>
    <property type="match status" value="1"/>
</dbReference>
<dbReference type="AlphaFoldDB" id="A0A841BYW3"/>
<keyword evidence="5" id="KW-0547">Nucleotide-binding</keyword>
<dbReference type="PANTHER" id="PTHR24421">
    <property type="entry name" value="NITRATE/NITRITE SENSOR PROTEIN NARX-RELATED"/>
    <property type="match status" value="1"/>
</dbReference>
<dbReference type="InterPro" id="IPR050482">
    <property type="entry name" value="Sensor_HK_TwoCompSys"/>
</dbReference>
<organism evidence="12 13">
    <name type="scientific">Allocatelliglobosispora scoriae</name>
    <dbReference type="NCBI Taxonomy" id="643052"/>
    <lineage>
        <taxon>Bacteria</taxon>
        <taxon>Bacillati</taxon>
        <taxon>Actinomycetota</taxon>
        <taxon>Actinomycetes</taxon>
        <taxon>Micromonosporales</taxon>
        <taxon>Micromonosporaceae</taxon>
        <taxon>Allocatelliglobosispora</taxon>
    </lineage>
</organism>
<name>A0A841BYW3_9ACTN</name>
<keyword evidence="9" id="KW-0472">Membrane</keyword>
<feature type="transmembrane region" description="Helical" evidence="9">
    <location>
        <begin position="32"/>
        <end position="50"/>
    </location>
</feature>
<accession>A0A841BYW3</accession>
<dbReference type="GO" id="GO:0000155">
    <property type="term" value="F:phosphorelay sensor kinase activity"/>
    <property type="evidence" value="ECO:0007669"/>
    <property type="project" value="InterPro"/>
</dbReference>
<keyword evidence="4" id="KW-0808">Transferase</keyword>
<feature type="domain" description="Histidine kinase/HSP90-like ATPase" evidence="10">
    <location>
        <begin position="288"/>
        <end position="374"/>
    </location>
</feature>
<evidence type="ECO:0000256" key="5">
    <source>
        <dbReference type="ARBA" id="ARBA00022741"/>
    </source>
</evidence>
<evidence type="ECO:0000256" key="6">
    <source>
        <dbReference type="ARBA" id="ARBA00022777"/>
    </source>
</evidence>
<evidence type="ECO:0000259" key="11">
    <source>
        <dbReference type="Pfam" id="PF07730"/>
    </source>
</evidence>
<dbReference type="GO" id="GO:0046983">
    <property type="term" value="F:protein dimerization activity"/>
    <property type="evidence" value="ECO:0007669"/>
    <property type="project" value="InterPro"/>
</dbReference>
<evidence type="ECO:0000256" key="1">
    <source>
        <dbReference type="ARBA" id="ARBA00000085"/>
    </source>
</evidence>
<evidence type="ECO:0000313" key="13">
    <source>
        <dbReference type="Proteomes" id="UP000587527"/>
    </source>
</evidence>
<dbReference type="Pfam" id="PF07730">
    <property type="entry name" value="HisKA_3"/>
    <property type="match status" value="1"/>
</dbReference>
<reference evidence="12 13" key="1">
    <citation type="submission" date="2020-08" db="EMBL/GenBank/DDBJ databases">
        <title>Sequencing the genomes of 1000 actinobacteria strains.</title>
        <authorList>
            <person name="Klenk H.-P."/>
        </authorList>
    </citation>
    <scope>NUCLEOTIDE SEQUENCE [LARGE SCALE GENOMIC DNA]</scope>
    <source>
        <strain evidence="12 13">DSM 45362</strain>
    </source>
</reference>
<dbReference type="EC" id="2.7.13.3" evidence="2"/>
<keyword evidence="3" id="KW-0597">Phosphoprotein</keyword>
<evidence type="ECO:0000256" key="3">
    <source>
        <dbReference type="ARBA" id="ARBA00022553"/>
    </source>
</evidence>
<keyword evidence="8" id="KW-0902">Two-component regulatory system</keyword>
<dbReference type="RefSeq" id="WP_184841487.1">
    <property type="nucleotide sequence ID" value="NZ_JACHMN010000003.1"/>
</dbReference>
<dbReference type="Gene3D" id="1.20.5.1930">
    <property type="match status" value="1"/>
</dbReference>
<dbReference type="InterPro" id="IPR036890">
    <property type="entry name" value="HATPase_C_sf"/>
</dbReference>
<dbReference type="PANTHER" id="PTHR24421:SF10">
    <property type="entry name" value="NITRATE_NITRITE SENSOR PROTEIN NARQ"/>
    <property type="match status" value="1"/>
</dbReference>
<evidence type="ECO:0000313" key="12">
    <source>
        <dbReference type="EMBL" id="MBB5872113.1"/>
    </source>
</evidence>
<comment type="catalytic activity">
    <reaction evidence="1">
        <text>ATP + protein L-histidine = ADP + protein N-phospho-L-histidine.</text>
        <dbReference type="EC" id="2.7.13.3"/>
    </reaction>
</comment>
<keyword evidence="7" id="KW-0067">ATP-binding</keyword>
<dbReference type="Proteomes" id="UP000587527">
    <property type="component" value="Unassembled WGS sequence"/>
</dbReference>
<gene>
    <name evidence="12" type="ORF">F4553_005547</name>
</gene>
<dbReference type="SUPFAM" id="SSF55874">
    <property type="entry name" value="ATPase domain of HSP90 chaperone/DNA topoisomerase II/histidine kinase"/>
    <property type="match status" value="1"/>
</dbReference>
<comment type="caution">
    <text evidence="12">The sequence shown here is derived from an EMBL/GenBank/DDBJ whole genome shotgun (WGS) entry which is preliminary data.</text>
</comment>
<evidence type="ECO:0000259" key="10">
    <source>
        <dbReference type="Pfam" id="PF02518"/>
    </source>
</evidence>
<dbReference type="GO" id="GO:0005524">
    <property type="term" value="F:ATP binding"/>
    <property type="evidence" value="ECO:0007669"/>
    <property type="project" value="UniProtKB-KW"/>
</dbReference>
<evidence type="ECO:0000256" key="8">
    <source>
        <dbReference type="ARBA" id="ARBA00023012"/>
    </source>
</evidence>
<evidence type="ECO:0000256" key="4">
    <source>
        <dbReference type="ARBA" id="ARBA00022679"/>
    </source>
</evidence>
<sequence>MRTHHRPPWPLFIGVLQIVGAVVAFRDRAGPAPLAIVLLLAGPLLLFALYRQTALTVAAVCGVAAGWLALGYPLGPVVPSLVAAVIGAVVRGARPGAWLSLAGLWLAWLGFGLADLRPLGTPLQELRGLGLVALLAFAAELVDNRRQRIIAFRKLVTEERLRRHEEEQRRAGEQRLRIARDLHDVLAHSLSLITVRASVALEVMDTNPDEVRPALLAIKQASRDGLDEVRAVLAGLRSPDDTSAAPRSPTPDLDRLGELLDDASTAGLTVTLTSSGTAAEVPAAVGLAAYRIIQEALTNVVRHSQARTAAVHLHHAAGSLTIGVVDGGPPQQPTSDEGGNGLIGIRERASALGGTASCDSTPDGGFTVMALLPTGTGGKS</sequence>
<dbReference type="EMBL" id="JACHMN010000003">
    <property type="protein sequence ID" value="MBB5872113.1"/>
    <property type="molecule type" value="Genomic_DNA"/>
</dbReference>
<keyword evidence="13" id="KW-1185">Reference proteome</keyword>
<proteinExistence type="predicted"/>
<keyword evidence="9" id="KW-0812">Transmembrane</keyword>
<evidence type="ECO:0000256" key="9">
    <source>
        <dbReference type="SAM" id="Phobius"/>
    </source>
</evidence>
<dbReference type="InterPro" id="IPR011712">
    <property type="entry name" value="Sig_transdc_His_kin_sub3_dim/P"/>
</dbReference>
<keyword evidence="6 12" id="KW-0418">Kinase</keyword>
<protein>
    <recommendedName>
        <fullName evidence="2">histidine kinase</fullName>
        <ecNumber evidence="2">2.7.13.3</ecNumber>
    </recommendedName>
</protein>
<feature type="transmembrane region" description="Helical" evidence="9">
    <location>
        <begin position="6"/>
        <end position="25"/>
    </location>
</feature>
<keyword evidence="9" id="KW-1133">Transmembrane helix</keyword>